<dbReference type="InterPro" id="IPR002491">
    <property type="entry name" value="ABC_transptr_periplasmic_BD"/>
</dbReference>
<dbReference type="PROSITE" id="PS51257">
    <property type="entry name" value="PROKAR_LIPOPROTEIN"/>
    <property type="match status" value="1"/>
</dbReference>
<evidence type="ECO:0000256" key="3">
    <source>
        <dbReference type="SAM" id="SignalP"/>
    </source>
</evidence>
<keyword evidence="6" id="KW-1185">Reference proteome</keyword>
<feature type="domain" description="Fe/B12 periplasmic-binding" evidence="4">
    <location>
        <begin position="53"/>
        <end position="311"/>
    </location>
</feature>
<keyword evidence="2 3" id="KW-0732">Signal</keyword>
<dbReference type="PANTHER" id="PTHR30535:SF34">
    <property type="entry name" value="MOLYBDATE-BINDING PROTEIN MOLA"/>
    <property type="match status" value="1"/>
</dbReference>
<comment type="caution">
    <text evidence="5">The sequence shown here is derived from an EMBL/GenBank/DDBJ whole genome shotgun (WGS) entry which is preliminary data.</text>
</comment>
<protein>
    <submittedName>
        <fullName evidence="5">ABC transporter substrate-binding protein</fullName>
    </submittedName>
</protein>
<dbReference type="Proteomes" id="UP001527057">
    <property type="component" value="Unassembled WGS sequence"/>
</dbReference>
<evidence type="ECO:0000313" key="5">
    <source>
        <dbReference type="EMBL" id="MCY9575211.1"/>
    </source>
</evidence>
<organism evidence="5 6">
    <name type="scientific">Bacillus xiamenensis</name>
    <dbReference type="NCBI Taxonomy" id="1178537"/>
    <lineage>
        <taxon>Bacteria</taxon>
        <taxon>Bacillati</taxon>
        <taxon>Bacillota</taxon>
        <taxon>Bacilli</taxon>
        <taxon>Bacillales</taxon>
        <taxon>Bacillaceae</taxon>
        <taxon>Bacillus</taxon>
    </lineage>
</organism>
<dbReference type="Pfam" id="PF01497">
    <property type="entry name" value="Peripla_BP_2"/>
    <property type="match status" value="1"/>
</dbReference>
<gene>
    <name evidence="5" type="ORF">M5W27_05045</name>
</gene>
<dbReference type="SUPFAM" id="SSF53807">
    <property type="entry name" value="Helical backbone' metal receptor"/>
    <property type="match status" value="1"/>
</dbReference>
<proteinExistence type="inferred from homology"/>
<evidence type="ECO:0000256" key="2">
    <source>
        <dbReference type="ARBA" id="ARBA00022729"/>
    </source>
</evidence>
<dbReference type="EMBL" id="JAMDMH010000009">
    <property type="protein sequence ID" value="MCY9575211.1"/>
    <property type="molecule type" value="Genomic_DNA"/>
</dbReference>
<dbReference type="PROSITE" id="PS50983">
    <property type="entry name" value="FE_B12_PBP"/>
    <property type="match status" value="1"/>
</dbReference>
<evidence type="ECO:0000313" key="6">
    <source>
        <dbReference type="Proteomes" id="UP001527057"/>
    </source>
</evidence>
<comment type="similarity">
    <text evidence="1">Belongs to the bacterial solute-binding protein 8 family.</text>
</comment>
<evidence type="ECO:0000259" key="4">
    <source>
        <dbReference type="PROSITE" id="PS50983"/>
    </source>
</evidence>
<dbReference type="InterPro" id="IPR050902">
    <property type="entry name" value="ABC_Transporter_SBP"/>
</dbReference>
<reference evidence="5 6" key="1">
    <citation type="submission" date="2022-05" db="EMBL/GenBank/DDBJ databases">
        <title>Genome Sequencing of Bee-Associated Microbes.</title>
        <authorList>
            <person name="Dunlap C."/>
        </authorList>
    </citation>
    <scope>NUCLEOTIDE SEQUENCE [LARGE SCALE GENOMIC DNA]</scope>
    <source>
        <strain evidence="5 6">CBP-1093</strain>
    </source>
</reference>
<dbReference type="RefSeq" id="WP_008355492.1">
    <property type="nucleotide sequence ID" value="NZ_AMSH01000004.1"/>
</dbReference>
<accession>A0ABT4EZI0</accession>
<dbReference type="NCBIfam" id="NF038402">
    <property type="entry name" value="TroA_like"/>
    <property type="match status" value="1"/>
</dbReference>
<evidence type="ECO:0000256" key="1">
    <source>
        <dbReference type="ARBA" id="ARBA00008814"/>
    </source>
</evidence>
<dbReference type="InterPro" id="IPR054828">
    <property type="entry name" value="Vit_B12_bind_prot"/>
</dbReference>
<dbReference type="PANTHER" id="PTHR30535">
    <property type="entry name" value="VITAMIN B12-BINDING PROTEIN"/>
    <property type="match status" value="1"/>
</dbReference>
<feature type="chain" id="PRO_5046192691" evidence="3">
    <location>
        <begin position="24"/>
        <end position="312"/>
    </location>
</feature>
<feature type="signal peptide" evidence="3">
    <location>
        <begin position="1"/>
        <end position="23"/>
    </location>
</feature>
<dbReference type="Gene3D" id="3.40.50.1980">
    <property type="entry name" value="Nitrogenase molybdenum iron protein domain"/>
    <property type="match status" value="2"/>
</dbReference>
<name>A0ABT4EZI0_9BACI</name>
<sequence length="312" mass="33619">MKCLHVILAGLVLMLLLGGCSQAAPVEKGSGQGALKIKDFSGRTLSFHESPQRIVSLSTGDMSIIYALGGEVVGRPTAELPESLQKAKSVQTIGTTHQFDVELITSLTPDVVLGNESLNKKDISTIEGIGSQLLLTSANSVKDIQRQITLFGDLLGKQQKAQALNDQINQRIKQVKQPQKKVKTLVVYGAPGTYMAALPQSLSGDLLHIAGGVNIAENEPALEKFPQYAQINAEKVIEADPDLILLMTHSNPEDVKAGFMSEMKQNAAWHDVTAVKNGHVEILPNDLFGTNPGAEVIRAIDELEKKLKRLSS</sequence>